<dbReference type="SUPFAM" id="SSF51998">
    <property type="entry name" value="PFL-like glycyl radical enzymes"/>
    <property type="match status" value="1"/>
</dbReference>
<protein>
    <submittedName>
        <fullName evidence="1">Anaerobic ribonucleoside triphosphate reductase</fullName>
    </submittedName>
</protein>
<sequence length="672" mass="77315">MFDNSSINQASKSVYKSLQNRIIKEYKKTDVEESYEIADQILQIHGMDKERFSIIDQIEKFIEGKINFNSVDDNSNKSEKTIKGILKEATNPIDKIVGYRYLYREMTKHYGKKEAKYLTGLMYDFTLALSDSTNILIPYCWAFDASKLITMGKPFGQLPSSTVQRVDSYISLLNEVIHQMSNHLAGAIAIGTFFIDIAHLLILKEKITLDVLKEDKTYRKYVKNQYQRFVHGVNSLSRSGGAESPFTNVSLFDREKLKKLIGEEYNWYFADPETMEMLDEEKINYVIEYIIELQNIYMEFFDKGDPLNDGMPYRFPVSTLNISKKINKDNEYVIEDKQFLKSACKKDIYRYNIFVSESNKVASCCRLLSDLEMLDLASQANSFGAGGSISLGSHRVIALNFVRFALLANTYDEFFELMKTHINNAKKILFAHKQLISSLTEVQLFLKLGWINIDRLFSTVGVIGYVEAEEILKKRFKVKNDVMIEIMTKLNEFVNNENEEFKGCIFNIEQIPGESMSHRLARADKILFGEKAVPYNIYSNQIIPLWNQEATLWERMKRDGEINKLLTGGGIVHINTGEHITGKQAEKVIDYAVRCGCEHFAITGTFCKCEDGHVLIGNTTKCVKCGKEIKQKVARTVGFFVDVDDMSYYKQEYDHNERKQYSNGDFDPPKIN</sequence>
<name>A0A1V5ZLC6_9BACT</name>
<dbReference type="GO" id="GO:0008998">
    <property type="term" value="F:ribonucleoside-triphosphate reductase (thioredoxin) activity"/>
    <property type="evidence" value="ECO:0007669"/>
    <property type="project" value="InterPro"/>
</dbReference>
<proteinExistence type="predicted"/>
<dbReference type="GO" id="GO:0004748">
    <property type="term" value="F:ribonucleoside-diphosphate reductase activity, thioredoxin disulfide as acceptor"/>
    <property type="evidence" value="ECO:0007669"/>
    <property type="project" value="TreeGrafter"/>
</dbReference>
<dbReference type="PANTHER" id="PTHR21075">
    <property type="entry name" value="ANAEROBIC RIBONUCLEOSIDE-TRIPHOSPHATE REDUCTASE"/>
    <property type="match status" value="1"/>
</dbReference>
<dbReference type="EMBL" id="MWDB01000030">
    <property type="protein sequence ID" value="OQB40862.1"/>
    <property type="molecule type" value="Genomic_DNA"/>
</dbReference>
<dbReference type="Pfam" id="PF13597">
    <property type="entry name" value="NRDD"/>
    <property type="match status" value="1"/>
</dbReference>
<accession>A0A1V5ZLC6</accession>
<gene>
    <name evidence="1" type="ORF">BWY04_01181</name>
</gene>
<organism evidence="1">
    <name type="scientific">candidate division CPR1 bacterium ADurb.Bin160</name>
    <dbReference type="NCBI Taxonomy" id="1852826"/>
    <lineage>
        <taxon>Bacteria</taxon>
        <taxon>candidate division CPR1</taxon>
    </lineage>
</organism>
<evidence type="ECO:0000313" key="1">
    <source>
        <dbReference type="EMBL" id="OQB40862.1"/>
    </source>
</evidence>
<dbReference type="GO" id="GO:0031250">
    <property type="term" value="C:anaerobic ribonucleoside-triphosphate reductase complex"/>
    <property type="evidence" value="ECO:0007669"/>
    <property type="project" value="TreeGrafter"/>
</dbReference>
<reference evidence="1" key="1">
    <citation type="submission" date="2017-02" db="EMBL/GenBank/DDBJ databases">
        <title>Delving into the versatile metabolic prowess of the omnipresent phylum Bacteroidetes.</title>
        <authorList>
            <person name="Nobu M.K."/>
            <person name="Mei R."/>
            <person name="Narihiro T."/>
            <person name="Kuroda K."/>
            <person name="Liu W.-T."/>
        </authorList>
    </citation>
    <scope>NUCLEOTIDE SEQUENCE</scope>
    <source>
        <strain evidence="1">ADurb.Bin160</strain>
    </source>
</reference>
<dbReference type="InterPro" id="IPR012833">
    <property type="entry name" value="NrdD"/>
</dbReference>
<dbReference type="Gene3D" id="3.20.70.20">
    <property type="match status" value="1"/>
</dbReference>
<dbReference type="AlphaFoldDB" id="A0A1V5ZLC6"/>
<comment type="caution">
    <text evidence="1">The sequence shown here is derived from an EMBL/GenBank/DDBJ whole genome shotgun (WGS) entry which is preliminary data.</text>
</comment>
<dbReference type="GO" id="GO:0009265">
    <property type="term" value="P:2'-deoxyribonucleotide biosynthetic process"/>
    <property type="evidence" value="ECO:0007669"/>
    <property type="project" value="TreeGrafter"/>
</dbReference>
<dbReference type="GO" id="GO:0006260">
    <property type="term" value="P:DNA replication"/>
    <property type="evidence" value="ECO:0007669"/>
    <property type="project" value="InterPro"/>
</dbReference>
<dbReference type="Proteomes" id="UP000485621">
    <property type="component" value="Unassembled WGS sequence"/>
</dbReference>
<dbReference type="PANTHER" id="PTHR21075:SF0">
    <property type="entry name" value="ANAEROBIC RIBONUCLEOSIDE-TRIPHOSPHATE REDUCTASE"/>
    <property type="match status" value="1"/>
</dbReference>